<keyword evidence="4" id="KW-0479">Metal-binding</keyword>
<dbReference type="InterPro" id="IPR011330">
    <property type="entry name" value="Glyco_hydro/deAcase_b/a-brl"/>
</dbReference>
<dbReference type="VEuPathDB" id="FungiDB:A1Q1_03776"/>
<dbReference type="GO" id="GO:0000329">
    <property type="term" value="C:fungal-type vacuole membrane"/>
    <property type="evidence" value="ECO:0007669"/>
    <property type="project" value="TreeGrafter"/>
</dbReference>
<dbReference type="Pfam" id="PF01074">
    <property type="entry name" value="Glyco_hydro_38N"/>
    <property type="match status" value="1"/>
</dbReference>
<feature type="domain" description="Glycoside hydrolase family 38 central" evidence="9">
    <location>
        <begin position="610"/>
        <end position="689"/>
    </location>
</feature>
<accession>J4UKU1</accession>
<evidence type="ECO:0000313" key="11">
    <source>
        <dbReference type="Proteomes" id="UP000002748"/>
    </source>
</evidence>
<dbReference type="InterPro" id="IPR011013">
    <property type="entry name" value="Gal_mutarotase_sf_dom"/>
</dbReference>
<organism evidence="10 11">
    <name type="scientific">Trichosporon asahii var. asahii (strain ATCC 90039 / CBS 2479 / JCM 2466 / KCTC 7840 / NBRC 103889/ NCYC 2677 / UAMH 7654)</name>
    <name type="common">Yeast</name>
    <dbReference type="NCBI Taxonomy" id="1186058"/>
    <lineage>
        <taxon>Eukaryota</taxon>
        <taxon>Fungi</taxon>
        <taxon>Dikarya</taxon>
        <taxon>Basidiomycota</taxon>
        <taxon>Agaricomycotina</taxon>
        <taxon>Tremellomycetes</taxon>
        <taxon>Trichosporonales</taxon>
        <taxon>Trichosporonaceae</taxon>
        <taxon>Trichosporon</taxon>
    </lineage>
</organism>
<dbReference type="SUPFAM" id="SSF74650">
    <property type="entry name" value="Galactose mutarotase-like"/>
    <property type="match status" value="1"/>
</dbReference>
<dbReference type="AlphaFoldDB" id="J4UKU1"/>
<dbReference type="FunFam" id="3.20.110.10:FF:000002">
    <property type="entry name" value="alpha-mannosidase 2C1 isoform X1"/>
    <property type="match status" value="1"/>
</dbReference>
<dbReference type="RefSeq" id="XP_014183789.1">
    <property type="nucleotide sequence ID" value="XM_014328314.1"/>
</dbReference>
<dbReference type="Gene3D" id="3.20.110.10">
    <property type="entry name" value="Glycoside hydrolase 38, N terminal domain"/>
    <property type="match status" value="1"/>
</dbReference>
<dbReference type="Gene3D" id="2.60.40.2220">
    <property type="match status" value="1"/>
</dbReference>
<comment type="function">
    <text evidence="7">Degrades free oligosaccharides in the vacuole.</text>
</comment>
<dbReference type="FunFam" id="2.70.98.30:FF:000001">
    <property type="entry name" value="alpha-mannosidase 2C1 isoform X2"/>
    <property type="match status" value="1"/>
</dbReference>
<dbReference type="FunFam" id="1.20.1270.50:FF:000004">
    <property type="entry name" value="alpha-mannosidase 2C1 isoform X1"/>
    <property type="match status" value="1"/>
</dbReference>
<dbReference type="HOGENOM" id="CLU_003442_0_1_1"/>
<dbReference type="Gene3D" id="1.20.1270.50">
    <property type="entry name" value="Glycoside hydrolase family 38, central domain"/>
    <property type="match status" value="1"/>
</dbReference>
<dbReference type="PANTHER" id="PTHR46017:SF1">
    <property type="entry name" value="ALPHA-MANNOSIDASE 2C1"/>
    <property type="match status" value="1"/>
</dbReference>
<dbReference type="InterPro" id="IPR000602">
    <property type="entry name" value="Glyco_hydro_38_N"/>
</dbReference>
<dbReference type="GO" id="GO:0030246">
    <property type="term" value="F:carbohydrate binding"/>
    <property type="evidence" value="ECO:0007669"/>
    <property type="project" value="InterPro"/>
</dbReference>
<dbReference type="InterPro" id="IPR028995">
    <property type="entry name" value="Glyco_hydro_57/38_cen_sf"/>
</dbReference>
<evidence type="ECO:0000259" key="9">
    <source>
        <dbReference type="SMART" id="SM00872"/>
    </source>
</evidence>
<comment type="catalytic activity">
    <reaction evidence="1">
        <text>Hydrolysis of terminal, non-reducing alpha-D-mannose residues in alpha-D-mannosides.</text>
        <dbReference type="EC" id="3.2.1.24"/>
    </reaction>
</comment>
<evidence type="ECO:0000256" key="6">
    <source>
        <dbReference type="ARBA" id="ARBA00023295"/>
    </source>
</evidence>
<dbReference type="SMART" id="SM00872">
    <property type="entry name" value="Alpha-mann_mid"/>
    <property type="match status" value="1"/>
</dbReference>
<dbReference type="GO" id="GO:0006013">
    <property type="term" value="P:mannose metabolic process"/>
    <property type="evidence" value="ECO:0007669"/>
    <property type="project" value="InterPro"/>
</dbReference>
<keyword evidence="5" id="KW-0378">Hydrolase</keyword>
<evidence type="ECO:0000256" key="8">
    <source>
        <dbReference type="ARBA" id="ARBA00071615"/>
    </source>
</evidence>
<dbReference type="InterPro" id="IPR054723">
    <property type="entry name" value="Ams1-like_N"/>
</dbReference>
<gene>
    <name evidence="10" type="ORF">A1Q1_03776</name>
</gene>
<keyword evidence="6" id="KW-0326">Glycosidase</keyword>
<dbReference type="PANTHER" id="PTHR46017">
    <property type="entry name" value="ALPHA-MANNOSIDASE 2C1"/>
    <property type="match status" value="1"/>
</dbReference>
<dbReference type="InterPro" id="IPR015341">
    <property type="entry name" value="Glyco_hydro_38_cen"/>
</dbReference>
<dbReference type="GO" id="GO:0009313">
    <property type="term" value="P:oligosaccharide catabolic process"/>
    <property type="evidence" value="ECO:0007669"/>
    <property type="project" value="TreeGrafter"/>
</dbReference>
<evidence type="ECO:0000256" key="1">
    <source>
        <dbReference type="ARBA" id="ARBA00000365"/>
    </source>
</evidence>
<dbReference type="Pfam" id="PF22907">
    <property type="entry name" value="Ams1-like_1st"/>
    <property type="match status" value="1"/>
</dbReference>
<dbReference type="GO" id="GO:0046872">
    <property type="term" value="F:metal ion binding"/>
    <property type="evidence" value="ECO:0007669"/>
    <property type="project" value="UniProtKB-KW"/>
</dbReference>
<evidence type="ECO:0000256" key="5">
    <source>
        <dbReference type="ARBA" id="ARBA00022801"/>
    </source>
</evidence>
<name>J4UKU1_TRIAS</name>
<comment type="caution">
    <text evidence="10">The sequence shown here is derived from an EMBL/GenBank/DDBJ whole genome shotgun (WGS) entry which is preliminary data.</text>
</comment>
<dbReference type="EMBL" id="ALBS01000024">
    <property type="protein sequence ID" value="EJT52495.1"/>
    <property type="molecule type" value="Genomic_DNA"/>
</dbReference>
<dbReference type="SUPFAM" id="SSF88688">
    <property type="entry name" value="Families 57/38 glycoside transferase middle domain"/>
    <property type="match status" value="1"/>
</dbReference>
<dbReference type="OrthoDB" id="10261055at2759"/>
<evidence type="ECO:0000256" key="2">
    <source>
        <dbReference type="ARBA" id="ARBA00009792"/>
    </source>
</evidence>
<protein>
    <recommendedName>
        <fullName evidence="8">Alpha-mannosidase</fullName>
        <ecNumber evidence="3">3.2.1.24</ecNumber>
    </recommendedName>
</protein>
<sequence>MSAAKDKDAYPRLNRDARYKHLEDIHGHLDQFIGGHFSDVNLSALLYAHRLDDEKHITIESWSAPGLSKPLFAEAVKQKYKPAHKGEMFGPSWVSHFAAVTHPHAPLGRWMHACGPAVVLDGEGHSASWHMPITSGSAGGSCEIVRLADSQSNHWFKITVRIPKEFEKYERVQLEFDMSGEAMVFDTEGNVYQGLTGAHEVDRRVDFIIPEKDRKAGIGHYIIEASCNRMFGQNNEAPPDYYKLESCDLVVPNMEAWRLMWDFYSIQQIYHNFPWDSTMRNRAKYIANEIMNVFREGDLSSVSEARKTAEDVLGEHWEKICEEESKNAGKQKGTLWAVGHCHIDTAWLWPFSVTQQKSARSWSTQCDLMDRYPEHRFSATQAQQFKWLEQQYPTLFTRILGKVKEGRFQPLGSTWVEMDTNLPSGEALARQFLYGQRYYESRFGKRSNVFVLPDTFGYSSQLPQISRLSGSPNFFTQKLSWNRDNQFPHTTFNWVGIDGSQVLAHMTPVNNYNSNCNIDELRRGMTNHKQLEVSENALLLFGNGDGGGGPTEPHLQRLRRGRAAGKRREAGGQMPLVKMGGSFDEFYEAIRKETKNGATLPVWQGELYLEIHRATYTSHGSIKKGNRKSEILMREAEYHASMASLFNDDYKYPKSELDAAWEDLLLCQFHDVLPGSAIHMVYDDAERIYAKLHKRVTKIIKDAQDALLSGTVELEPKPAAAPPKPVLTAVNTLPGWERREVVKVPLKEHACVRTHAAQLSKDGKNAYVLFETQPEQLVATPNGLYAHSGQAFAKQDGDVFTLGNDNVVFTIGDGRITSIKDVALDRELLGEGQTAGFVVFEDHPNYWDAWDVDSFYVEKRRDLKFDKVSIKDNGPVRASLETVVKYNKSELRFTISVDAVAASLKPNARSLIRIDADCDWHERHWFLKFELPLDIHSDHTTYDTQFGTLRRPTHRNTSWDASKFEVCAHKFADLSEYGYGVALINDCKYGYATQGNVLRLSLLRGPTMPDAETDQGKHQFSFAIYPHVGTYTESDVTQVAYAFNAPLRLRLGSAGVASTAFEHPFKVTGADNVILETVKRGEDDKKHGLTALILRVFEQYGGAARATLKISPNLNVKKAELVNILEDPIETISLQQVEDGTTLKLPFRGYEIKTVRLTLGARPKKLRRGSDCWVKI</sequence>
<proteinExistence type="inferred from homology"/>
<dbReference type="SUPFAM" id="SSF88713">
    <property type="entry name" value="Glycoside hydrolase/deacetylase"/>
    <property type="match status" value="1"/>
</dbReference>
<dbReference type="InterPro" id="IPR011682">
    <property type="entry name" value="Glyco_hydro_38_C"/>
</dbReference>
<evidence type="ECO:0000313" key="10">
    <source>
        <dbReference type="EMBL" id="EJT52495.1"/>
    </source>
</evidence>
<dbReference type="InterPro" id="IPR027291">
    <property type="entry name" value="Glyco_hydro_38_N_sf"/>
</dbReference>
<dbReference type="GeneID" id="25987289"/>
<dbReference type="GO" id="GO:0004559">
    <property type="term" value="F:alpha-mannosidase activity"/>
    <property type="evidence" value="ECO:0007669"/>
    <property type="project" value="UniProtKB-EC"/>
</dbReference>
<dbReference type="InterPro" id="IPR037094">
    <property type="entry name" value="Glyco_hydro_38_cen_sf"/>
</dbReference>
<dbReference type="Gene3D" id="2.70.98.30">
    <property type="entry name" value="Golgi alpha-mannosidase II, domain 4"/>
    <property type="match status" value="1"/>
</dbReference>
<evidence type="ECO:0000256" key="3">
    <source>
        <dbReference type="ARBA" id="ARBA00012752"/>
    </source>
</evidence>
<dbReference type="Pfam" id="PF07748">
    <property type="entry name" value="Glyco_hydro_38C"/>
    <property type="match status" value="1"/>
</dbReference>
<dbReference type="KEGG" id="tasa:A1Q1_03776"/>
<dbReference type="Proteomes" id="UP000002748">
    <property type="component" value="Unassembled WGS sequence"/>
</dbReference>
<evidence type="ECO:0000256" key="4">
    <source>
        <dbReference type="ARBA" id="ARBA00022723"/>
    </source>
</evidence>
<reference evidence="10 11" key="1">
    <citation type="journal article" date="2012" name="Eukaryot. Cell">
        <title>Draft genome sequence of CBS 2479, the standard type strain of Trichosporon asahii.</title>
        <authorList>
            <person name="Yang R.Y."/>
            <person name="Li H.T."/>
            <person name="Zhu H."/>
            <person name="Zhou G.P."/>
            <person name="Wang M."/>
            <person name="Wang L."/>
        </authorList>
    </citation>
    <scope>NUCLEOTIDE SEQUENCE [LARGE SCALE GENOMIC DNA]</scope>
    <source>
        <strain evidence="11">ATCC 90039 / CBS 2479 / JCM 2466 / KCTC 7840 / NCYC 2677 / UAMH 7654</strain>
    </source>
</reference>
<evidence type="ECO:0000256" key="7">
    <source>
        <dbReference type="ARBA" id="ARBA00054985"/>
    </source>
</evidence>
<dbReference type="Pfam" id="PF17677">
    <property type="entry name" value="Glyco_hydro38C2"/>
    <property type="match status" value="1"/>
</dbReference>
<dbReference type="Pfam" id="PF09261">
    <property type="entry name" value="Alpha-mann_mid"/>
    <property type="match status" value="1"/>
</dbReference>
<comment type="similarity">
    <text evidence="2">Belongs to the glycosyl hydrolase 38 family.</text>
</comment>
<dbReference type="EC" id="3.2.1.24" evidence="3"/>
<dbReference type="InterPro" id="IPR041147">
    <property type="entry name" value="GH38_C"/>
</dbReference>